<name>A0A2T6ZRC0_TUBBO</name>
<dbReference type="PANTHER" id="PTHR43591">
    <property type="entry name" value="METHYLTRANSFERASE"/>
    <property type="match status" value="1"/>
</dbReference>
<dbReference type="PANTHER" id="PTHR43591:SF24">
    <property type="entry name" value="2-METHOXY-6-POLYPRENYL-1,4-BENZOQUINOL METHYLASE, MITOCHONDRIAL"/>
    <property type="match status" value="1"/>
</dbReference>
<dbReference type="CDD" id="cd02440">
    <property type="entry name" value="AdoMet_MTases"/>
    <property type="match status" value="1"/>
</dbReference>
<dbReference type="Gene3D" id="3.40.50.150">
    <property type="entry name" value="Vaccinia Virus protein VP39"/>
    <property type="match status" value="1"/>
</dbReference>
<dbReference type="Proteomes" id="UP000244722">
    <property type="component" value="Unassembled WGS sequence"/>
</dbReference>
<dbReference type="STRING" id="42251.A0A2T6ZRC0"/>
<reference evidence="1 2" key="1">
    <citation type="submission" date="2017-04" db="EMBL/GenBank/DDBJ databases">
        <title>Draft genome sequence of Tuber borchii Vittad., a whitish edible truffle.</title>
        <authorList>
            <consortium name="DOE Joint Genome Institute"/>
            <person name="Murat C."/>
            <person name="Kuo A."/>
            <person name="Barry K.W."/>
            <person name="Clum A."/>
            <person name="Dockter R.B."/>
            <person name="Fauchery L."/>
            <person name="Iotti M."/>
            <person name="Kohler A."/>
            <person name="Labutti K."/>
            <person name="Lindquist E.A."/>
            <person name="Lipzen A."/>
            <person name="Ohm R.A."/>
            <person name="Wang M."/>
            <person name="Grigoriev I.V."/>
            <person name="Zambonelli A."/>
            <person name="Martin F.M."/>
        </authorList>
    </citation>
    <scope>NUCLEOTIDE SEQUENCE [LARGE SCALE GENOMIC DNA]</scope>
    <source>
        <strain evidence="1 2">Tbo3840</strain>
    </source>
</reference>
<sequence>MTHHMYLIMLDGTLVVAPVENPQNILDVGTGTGIWAIDVADLFPSAVVVGTDLSPIQPSWVPPNCKFQVDDAENDWSFPRDHFDLVHSRHLMTSIRDWPRYIGQIYESLKPGGWIQMLEHDFILVSDDNSLPPGSQLRLWFDLYNQAADKIGLPSIAHKLSGMLSDAGFTEVTQTPHRLPWGPWAKDKKLKEIGAWMLANTETSLEAYGLAFMTRVLGKTHEEAQAICETAHKELRSKRVHAHNLHYVIIGRKPLEPLSP</sequence>
<dbReference type="AlphaFoldDB" id="A0A2T6ZRC0"/>
<accession>A0A2T6ZRC0</accession>
<gene>
    <name evidence="1" type="ORF">B9Z19DRAFT_1101591</name>
</gene>
<evidence type="ECO:0000313" key="1">
    <source>
        <dbReference type="EMBL" id="PUU78016.1"/>
    </source>
</evidence>
<dbReference type="GO" id="GO:0008168">
    <property type="term" value="F:methyltransferase activity"/>
    <property type="evidence" value="ECO:0007669"/>
    <property type="project" value="UniProtKB-KW"/>
</dbReference>
<dbReference type="SUPFAM" id="SSF53335">
    <property type="entry name" value="S-adenosyl-L-methionine-dependent methyltransferases"/>
    <property type="match status" value="1"/>
</dbReference>
<comment type="caution">
    <text evidence="1">The sequence shown here is derived from an EMBL/GenBank/DDBJ whole genome shotgun (WGS) entry which is preliminary data.</text>
</comment>
<evidence type="ECO:0000313" key="2">
    <source>
        <dbReference type="Proteomes" id="UP000244722"/>
    </source>
</evidence>
<keyword evidence="2" id="KW-1185">Reference proteome</keyword>
<dbReference type="EMBL" id="NESQ01000131">
    <property type="protein sequence ID" value="PUU78016.1"/>
    <property type="molecule type" value="Genomic_DNA"/>
</dbReference>
<keyword evidence="1" id="KW-0808">Transferase</keyword>
<protein>
    <submittedName>
        <fullName evidence="1">S-adenosyl-L-methionine-dependent methyltransferase</fullName>
    </submittedName>
</protein>
<dbReference type="OrthoDB" id="2013972at2759"/>
<keyword evidence="1" id="KW-0489">Methyltransferase</keyword>
<organism evidence="1 2">
    <name type="scientific">Tuber borchii</name>
    <name type="common">White truffle</name>
    <dbReference type="NCBI Taxonomy" id="42251"/>
    <lineage>
        <taxon>Eukaryota</taxon>
        <taxon>Fungi</taxon>
        <taxon>Dikarya</taxon>
        <taxon>Ascomycota</taxon>
        <taxon>Pezizomycotina</taxon>
        <taxon>Pezizomycetes</taxon>
        <taxon>Pezizales</taxon>
        <taxon>Tuberaceae</taxon>
        <taxon>Tuber</taxon>
    </lineage>
</organism>
<proteinExistence type="predicted"/>
<dbReference type="GO" id="GO:0032259">
    <property type="term" value="P:methylation"/>
    <property type="evidence" value="ECO:0007669"/>
    <property type="project" value="UniProtKB-KW"/>
</dbReference>
<dbReference type="InterPro" id="IPR029063">
    <property type="entry name" value="SAM-dependent_MTases_sf"/>
</dbReference>
<dbReference type="Pfam" id="PF13489">
    <property type="entry name" value="Methyltransf_23"/>
    <property type="match status" value="1"/>
</dbReference>